<organism evidence="2 3">
    <name type="scientific">Dendrobium nobile</name>
    <name type="common">Orchid</name>
    <dbReference type="NCBI Taxonomy" id="94219"/>
    <lineage>
        <taxon>Eukaryota</taxon>
        <taxon>Viridiplantae</taxon>
        <taxon>Streptophyta</taxon>
        <taxon>Embryophyta</taxon>
        <taxon>Tracheophyta</taxon>
        <taxon>Spermatophyta</taxon>
        <taxon>Magnoliopsida</taxon>
        <taxon>Liliopsida</taxon>
        <taxon>Asparagales</taxon>
        <taxon>Orchidaceae</taxon>
        <taxon>Epidendroideae</taxon>
        <taxon>Malaxideae</taxon>
        <taxon>Dendrobiinae</taxon>
        <taxon>Dendrobium</taxon>
    </lineage>
</organism>
<feature type="region of interest" description="Disordered" evidence="1">
    <location>
        <begin position="37"/>
        <end position="65"/>
    </location>
</feature>
<evidence type="ECO:0000256" key="1">
    <source>
        <dbReference type="SAM" id="MobiDB-lite"/>
    </source>
</evidence>
<proteinExistence type="predicted"/>
<evidence type="ECO:0000313" key="3">
    <source>
        <dbReference type="Proteomes" id="UP000829196"/>
    </source>
</evidence>
<reference evidence="2" key="1">
    <citation type="journal article" date="2022" name="Front. Genet.">
        <title>Chromosome-Scale Assembly of the Dendrobium nobile Genome Provides Insights Into the Molecular Mechanism of the Biosynthesis of the Medicinal Active Ingredient of Dendrobium.</title>
        <authorList>
            <person name="Xu Q."/>
            <person name="Niu S.-C."/>
            <person name="Li K.-L."/>
            <person name="Zheng P.-J."/>
            <person name="Zhang X.-J."/>
            <person name="Jia Y."/>
            <person name="Liu Y."/>
            <person name="Niu Y.-X."/>
            <person name="Yu L.-H."/>
            <person name="Chen D.-F."/>
            <person name="Zhang G.-Q."/>
        </authorList>
    </citation>
    <scope>NUCLEOTIDE SEQUENCE</scope>
    <source>
        <tissue evidence="2">Leaf</tissue>
    </source>
</reference>
<sequence length="65" mass="7352">MMEVRKTVSGRSPKMDKSLSSYRSLTNVHRLAEVWHRVEARQNSSNGPKSGVRRESGEGHKSGVW</sequence>
<name>A0A8T3BQV0_DENNO</name>
<protein>
    <submittedName>
        <fullName evidence="2">Uncharacterized protein</fullName>
    </submittedName>
</protein>
<dbReference type="Proteomes" id="UP000829196">
    <property type="component" value="Unassembled WGS sequence"/>
</dbReference>
<accession>A0A8T3BQV0</accession>
<keyword evidence="3" id="KW-1185">Reference proteome</keyword>
<comment type="caution">
    <text evidence="2">The sequence shown here is derived from an EMBL/GenBank/DDBJ whole genome shotgun (WGS) entry which is preliminary data.</text>
</comment>
<feature type="compositionally biased region" description="Basic and acidic residues" evidence="1">
    <location>
        <begin position="52"/>
        <end position="65"/>
    </location>
</feature>
<gene>
    <name evidence="2" type="ORF">KFK09_008888</name>
</gene>
<dbReference type="EMBL" id="JAGYWB010000007">
    <property type="protein sequence ID" value="KAI0516216.1"/>
    <property type="molecule type" value="Genomic_DNA"/>
</dbReference>
<feature type="region of interest" description="Disordered" evidence="1">
    <location>
        <begin position="1"/>
        <end position="21"/>
    </location>
</feature>
<dbReference type="AlphaFoldDB" id="A0A8T3BQV0"/>
<evidence type="ECO:0000313" key="2">
    <source>
        <dbReference type="EMBL" id="KAI0516216.1"/>
    </source>
</evidence>